<dbReference type="Proteomes" id="UP000677054">
    <property type="component" value="Unassembled WGS sequence"/>
</dbReference>
<feature type="chain" id="PRO_5036209692" description="Thyroglobulin type-1 domain-containing protein" evidence="3">
    <location>
        <begin position="19"/>
        <end position="323"/>
    </location>
</feature>
<reference evidence="5" key="1">
    <citation type="submission" date="2020-11" db="EMBL/GenBank/DDBJ databases">
        <authorList>
            <person name="Tran Van P."/>
        </authorList>
    </citation>
    <scope>NUCLEOTIDE SEQUENCE</scope>
</reference>
<accession>A0A7R9A7W9</accession>
<proteinExistence type="predicted"/>
<dbReference type="EMBL" id="CAJPEV010002043">
    <property type="protein sequence ID" value="CAG0895421.1"/>
    <property type="molecule type" value="Genomic_DNA"/>
</dbReference>
<evidence type="ECO:0000256" key="2">
    <source>
        <dbReference type="PROSITE-ProRule" id="PRU00500"/>
    </source>
</evidence>
<comment type="caution">
    <text evidence="2">Lacks conserved residue(s) required for the propagation of feature annotation.</text>
</comment>
<keyword evidence="1" id="KW-1015">Disulfide bond</keyword>
<evidence type="ECO:0000259" key="4">
    <source>
        <dbReference type="PROSITE" id="PS51162"/>
    </source>
</evidence>
<sequence>MARTFFFVLGSLLLGIFALIPDQDCPVGFCDRVSDCALFEGDCPNNNLTFSVENGGICGCCRACVRFIGPNEACSIEGQRSRLGMDGVVDSGQCLPGYECKDDICAEPNSQQVPCLVKAWNALLKANANPNIRTWLHIPKCEVRRKEETGEETTMFEGFYSHIQCQGGKSGRCYCANPIDGTKLFGYEFQLDVEEKKDMNCACTLEWFERRQRLEHVTLRSELNGNYKSLQCDKDICFCVNGTTTEFIGPFLPKSLWTMLPCYDPEEFPDEMYYPFNSCGHHYNLYRIYADELEAHGTIVSYVNYPDCDPDGTYAPAQVDVDR</sequence>
<keyword evidence="6" id="KW-1185">Reference proteome</keyword>
<dbReference type="AlphaFoldDB" id="A0A7R9A7W9"/>
<dbReference type="EMBL" id="LR901560">
    <property type="protein sequence ID" value="CAD7248886.1"/>
    <property type="molecule type" value="Genomic_DNA"/>
</dbReference>
<evidence type="ECO:0000313" key="5">
    <source>
        <dbReference type="EMBL" id="CAD7248886.1"/>
    </source>
</evidence>
<gene>
    <name evidence="5" type="ORF">DSTB1V02_LOCUS8693</name>
</gene>
<evidence type="ECO:0000256" key="1">
    <source>
        <dbReference type="ARBA" id="ARBA00023157"/>
    </source>
</evidence>
<evidence type="ECO:0000256" key="3">
    <source>
        <dbReference type="SAM" id="SignalP"/>
    </source>
</evidence>
<protein>
    <recommendedName>
        <fullName evidence="4">Thyroglobulin type-1 domain-containing protein</fullName>
    </recommendedName>
</protein>
<feature type="domain" description="Thyroglobulin type-1" evidence="4">
    <location>
        <begin position="112"/>
        <end position="201"/>
    </location>
</feature>
<dbReference type="InterPro" id="IPR036857">
    <property type="entry name" value="Thyroglobulin_1_sf"/>
</dbReference>
<evidence type="ECO:0000313" key="6">
    <source>
        <dbReference type="Proteomes" id="UP000677054"/>
    </source>
</evidence>
<name>A0A7R9A7W9_9CRUS</name>
<dbReference type="SUPFAM" id="SSF57610">
    <property type="entry name" value="Thyroglobulin type-1 domain"/>
    <property type="match status" value="1"/>
</dbReference>
<dbReference type="InterPro" id="IPR000716">
    <property type="entry name" value="Thyroglobulin_1"/>
</dbReference>
<keyword evidence="3" id="KW-0732">Signal</keyword>
<dbReference type="OrthoDB" id="6371568at2759"/>
<organism evidence="5">
    <name type="scientific">Darwinula stevensoni</name>
    <dbReference type="NCBI Taxonomy" id="69355"/>
    <lineage>
        <taxon>Eukaryota</taxon>
        <taxon>Metazoa</taxon>
        <taxon>Ecdysozoa</taxon>
        <taxon>Arthropoda</taxon>
        <taxon>Crustacea</taxon>
        <taxon>Oligostraca</taxon>
        <taxon>Ostracoda</taxon>
        <taxon>Podocopa</taxon>
        <taxon>Podocopida</taxon>
        <taxon>Darwinulocopina</taxon>
        <taxon>Darwinuloidea</taxon>
        <taxon>Darwinulidae</taxon>
        <taxon>Darwinula</taxon>
    </lineage>
</organism>
<dbReference type="PROSITE" id="PS51162">
    <property type="entry name" value="THYROGLOBULIN_1_2"/>
    <property type="match status" value="1"/>
</dbReference>
<feature type="signal peptide" evidence="3">
    <location>
        <begin position="1"/>
        <end position="18"/>
    </location>
</feature>